<keyword evidence="2" id="KW-1185">Reference proteome</keyword>
<evidence type="ECO:0000313" key="2">
    <source>
        <dbReference type="Proteomes" id="UP000706926"/>
    </source>
</evidence>
<reference evidence="1 2" key="1">
    <citation type="submission" date="2021-03" db="EMBL/GenBank/DDBJ databases">
        <title>Genomic Encyclopedia of Type Strains, Phase IV (KMG-IV): sequencing the most valuable type-strain genomes for metagenomic binning, comparative biology and taxonomic classification.</title>
        <authorList>
            <person name="Goeker M."/>
        </authorList>
    </citation>
    <scope>NUCLEOTIDE SEQUENCE [LARGE SCALE GENOMIC DNA]</scope>
    <source>
        <strain evidence="1 2">DSM 15596</strain>
    </source>
</reference>
<dbReference type="Proteomes" id="UP000706926">
    <property type="component" value="Unassembled WGS sequence"/>
</dbReference>
<gene>
    <name evidence="1" type="ORF">J2Z18_004065</name>
</gene>
<sequence length="31" mass="3657">MKKHHDKVLVIVLKPGQKVIVKCEKHKKHRA</sequence>
<accession>A0ABS4FFC8</accession>
<name>A0ABS4FFC8_9BACL</name>
<dbReference type="EMBL" id="JAGGKI010000011">
    <property type="protein sequence ID" value="MBP1894956.1"/>
    <property type="molecule type" value="Genomic_DNA"/>
</dbReference>
<comment type="caution">
    <text evidence="1">The sequence shown here is derived from an EMBL/GenBank/DDBJ whole genome shotgun (WGS) entry which is preliminary data.</text>
</comment>
<organism evidence="1 2">
    <name type="scientific">Paenibacillus lactis</name>
    <dbReference type="NCBI Taxonomy" id="228574"/>
    <lineage>
        <taxon>Bacteria</taxon>
        <taxon>Bacillati</taxon>
        <taxon>Bacillota</taxon>
        <taxon>Bacilli</taxon>
        <taxon>Bacillales</taxon>
        <taxon>Paenibacillaceae</taxon>
        <taxon>Paenibacillus</taxon>
    </lineage>
</organism>
<evidence type="ECO:0000313" key="1">
    <source>
        <dbReference type="EMBL" id="MBP1894956.1"/>
    </source>
</evidence>
<proteinExistence type="predicted"/>
<protein>
    <recommendedName>
        <fullName evidence="3">50S ribosomal protein L36</fullName>
    </recommendedName>
</protein>
<evidence type="ECO:0008006" key="3">
    <source>
        <dbReference type="Google" id="ProtNLM"/>
    </source>
</evidence>